<feature type="transmembrane region" description="Helical" evidence="2">
    <location>
        <begin position="212"/>
        <end position="233"/>
    </location>
</feature>
<dbReference type="EMBL" id="JACHIN010000016">
    <property type="protein sequence ID" value="MBB5083162.1"/>
    <property type="molecule type" value="Genomic_DNA"/>
</dbReference>
<reference evidence="3 4" key="1">
    <citation type="submission" date="2020-08" db="EMBL/GenBank/DDBJ databases">
        <title>Genomic Encyclopedia of Type Strains, Phase IV (KMG-IV): sequencing the most valuable type-strain genomes for metagenomic binning, comparative biology and taxonomic classification.</title>
        <authorList>
            <person name="Goeker M."/>
        </authorList>
    </citation>
    <scope>NUCLEOTIDE SEQUENCE [LARGE SCALE GENOMIC DNA]</scope>
    <source>
        <strain evidence="3 4">DSM 45385</strain>
    </source>
</reference>
<evidence type="ECO:0000256" key="2">
    <source>
        <dbReference type="SAM" id="Phobius"/>
    </source>
</evidence>
<feature type="compositionally biased region" description="Basic and acidic residues" evidence="1">
    <location>
        <begin position="72"/>
        <end position="84"/>
    </location>
</feature>
<keyword evidence="2" id="KW-0812">Transmembrane</keyword>
<organism evidence="3 4">
    <name type="scientific">Nonomuraea endophytica</name>
    <dbReference type="NCBI Taxonomy" id="714136"/>
    <lineage>
        <taxon>Bacteria</taxon>
        <taxon>Bacillati</taxon>
        <taxon>Actinomycetota</taxon>
        <taxon>Actinomycetes</taxon>
        <taxon>Streptosporangiales</taxon>
        <taxon>Streptosporangiaceae</taxon>
        <taxon>Nonomuraea</taxon>
    </lineage>
</organism>
<dbReference type="AlphaFoldDB" id="A0A7W8ABD4"/>
<gene>
    <name evidence="3" type="ORF">HNR40_008665</name>
</gene>
<feature type="transmembrane region" description="Helical" evidence="2">
    <location>
        <begin position="245"/>
        <end position="264"/>
    </location>
</feature>
<accession>A0A7W8ABD4</accession>
<proteinExistence type="predicted"/>
<keyword evidence="2" id="KW-1133">Transmembrane helix</keyword>
<feature type="transmembrane region" description="Helical" evidence="2">
    <location>
        <begin position="179"/>
        <end position="200"/>
    </location>
</feature>
<dbReference type="RefSeq" id="WP_184972018.1">
    <property type="nucleotide sequence ID" value="NZ_JACHIN010000016.1"/>
</dbReference>
<keyword evidence="4" id="KW-1185">Reference proteome</keyword>
<name>A0A7W8ABD4_9ACTN</name>
<sequence>MTERADQLILNYVSAAADAAHGVLRADQRLDFSRRLRARIEQERQGSQSARDVAKVLARFGDPQALVAREARRLAEGQPEERAPEATARFPQIRDDPNLPPGAARSIKLAQDRLSRRPGRGMPLAGLRRAVMSSANPMTTEGRDAGTIVKEHPRETLAMALLLVAALMVPFNLPSVAIFTVPVIIWAIGTVIVLLSDSWTWRDRLLGTSAPILGYSVGGVLIGGLRVGATAGFERFFTEFYSVSGIMFMIGAGLGVVLLAYRLFNVS</sequence>
<evidence type="ECO:0000313" key="3">
    <source>
        <dbReference type="EMBL" id="MBB5083162.1"/>
    </source>
</evidence>
<evidence type="ECO:0000313" key="4">
    <source>
        <dbReference type="Proteomes" id="UP000568380"/>
    </source>
</evidence>
<feature type="region of interest" description="Disordered" evidence="1">
    <location>
        <begin position="72"/>
        <end position="97"/>
    </location>
</feature>
<comment type="caution">
    <text evidence="3">The sequence shown here is derived from an EMBL/GenBank/DDBJ whole genome shotgun (WGS) entry which is preliminary data.</text>
</comment>
<dbReference type="Proteomes" id="UP000568380">
    <property type="component" value="Unassembled WGS sequence"/>
</dbReference>
<evidence type="ECO:0000256" key="1">
    <source>
        <dbReference type="SAM" id="MobiDB-lite"/>
    </source>
</evidence>
<protein>
    <submittedName>
        <fullName evidence="3">Uncharacterized protein</fullName>
    </submittedName>
</protein>
<keyword evidence="2" id="KW-0472">Membrane</keyword>